<evidence type="ECO:0000313" key="3">
    <source>
        <dbReference type="Proteomes" id="UP000033647"/>
    </source>
</evidence>
<feature type="compositionally biased region" description="Polar residues" evidence="1">
    <location>
        <begin position="434"/>
        <end position="445"/>
    </location>
</feature>
<feature type="region of interest" description="Disordered" evidence="1">
    <location>
        <begin position="323"/>
        <end position="413"/>
    </location>
</feature>
<comment type="caution">
    <text evidence="2">The sequence shown here is derived from an EMBL/GenBank/DDBJ whole genome shotgun (WGS) entry which is preliminary data.</text>
</comment>
<dbReference type="AlphaFoldDB" id="A0A0F4GCB9"/>
<feature type="compositionally biased region" description="Gly residues" evidence="1">
    <location>
        <begin position="533"/>
        <end position="568"/>
    </location>
</feature>
<feature type="compositionally biased region" description="Basic and acidic residues" evidence="1">
    <location>
        <begin position="370"/>
        <end position="393"/>
    </location>
</feature>
<feature type="compositionally biased region" description="Basic and acidic residues" evidence="1">
    <location>
        <begin position="324"/>
        <end position="357"/>
    </location>
</feature>
<name>A0A0F4GCB9_9PEZI</name>
<dbReference type="EMBL" id="LAFY01004204">
    <property type="protein sequence ID" value="KJX93855.1"/>
    <property type="molecule type" value="Genomic_DNA"/>
</dbReference>
<feature type="compositionally biased region" description="Polar residues" evidence="1">
    <location>
        <begin position="459"/>
        <end position="468"/>
    </location>
</feature>
<sequence>MGYFPDEPGKGSRKLFEDMYGLGADGQSRSTGAQPATTSELWTPELFGDHRSSTATVGGEEFINIKYSELPTSKPPACDPRQTQKAGIKEFKPLADGRLKAAIMTLISRCTGNVAHCGDFSDENWEALDDDTAAKSEAAREAVDHPAGVVGQVSWVTSFGRSDNGRAQIQDPDYNWTSKGLVVGKDRPGVCVKNCKDLGGFYWQGFTTNGGGKGGGGPHARDDIRLILVNSDTQGDISPADPRCIRIVDKSGTMRLGDWQNSKLTPTVEFVPYNTPSLSVTSGRIHPDDIEKSCQPKVNAVLRDVRDFVNGYGRSVIPGHVRLRLVEKPQNDKKRPMEPDQDHKGGEPQAKRPHTENTARGGPTVYHGQETQDKKTPQAKPREPVDDLIKRLPDPPNKMRANIAGAPDSAGKCDSIRSQATTVATKNSTTTYTGSSFNRQQQNGSRGAYDSSRGGPTTHGVQFSQSGSALGAQAPSEAMPRPDLMRLQTRGQAGQYPGSGVPVGGWKSDGGRGKRGDSGEKQGSRRGSDKYDGGQGVWQYGGGHGGRQYGGGNGGRQYGGGNGSGRAR</sequence>
<dbReference type="Proteomes" id="UP000033647">
    <property type="component" value="Unassembled WGS sequence"/>
</dbReference>
<feature type="region of interest" description="Disordered" evidence="1">
    <location>
        <begin position="425"/>
        <end position="568"/>
    </location>
</feature>
<accession>A0A0F4GCB9</accession>
<proteinExistence type="predicted"/>
<evidence type="ECO:0000313" key="2">
    <source>
        <dbReference type="EMBL" id="KJX93855.1"/>
    </source>
</evidence>
<keyword evidence="3" id="KW-1185">Reference proteome</keyword>
<evidence type="ECO:0000256" key="1">
    <source>
        <dbReference type="SAM" id="MobiDB-lite"/>
    </source>
</evidence>
<organism evidence="2 3">
    <name type="scientific">Zymoseptoria brevis</name>
    <dbReference type="NCBI Taxonomy" id="1047168"/>
    <lineage>
        <taxon>Eukaryota</taxon>
        <taxon>Fungi</taxon>
        <taxon>Dikarya</taxon>
        <taxon>Ascomycota</taxon>
        <taxon>Pezizomycotina</taxon>
        <taxon>Dothideomycetes</taxon>
        <taxon>Dothideomycetidae</taxon>
        <taxon>Mycosphaerellales</taxon>
        <taxon>Mycosphaerellaceae</taxon>
        <taxon>Zymoseptoria</taxon>
    </lineage>
</organism>
<gene>
    <name evidence="2" type="ORF">TI39_contig4245g00002</name>
</gene>
<protein>
    <submittedName>
        <fullName evidence="2">Uncharacterized protein</fullName>
    </submittedName>
</protein>
<feature type="compositionally biased region" description="Basic and acidic residues" evidence="1">
    <location>
        <begin position="509"/>
        <end position="532"/>
    </location>
</feature>
<reference evidence="2 3" key="1">
    <citation type="submission" date="2015-03" db="EMBL/GenBank/DDBJ databases">
        <title>RNA-seq based gene annotation and comparative genomics of four Zymoseptoria species reveal species-specific pathogenicity related genes and transposable element activity.</title>
        <authorList>
            <person name="Grandaubert J."/>
            <person name="Bhattacharyya A."/>
            <person name="Stukenbrock E.H."/>
        </authorList>
    </citation>
    <scope>NUCLEOTIDE SEQUENCE [LARGE SCALE GENOMIC DNA]</scope>
    <source>
        <strain evidence="2 3">Zb18110</strain>
    </source>
</reference>